<dbReference type="EMBL" id="BPLR01003298">
    <property type="protein sequence ID" value="GIX83152.1"/>
    <property type="molecule type" value="Genomic_DNA"/>
</dbReference>
<sequence length="111" mass="12221">MSQETFAISILTESSGRILSLFLSLSFRSSTAKGGDLCSKHSTAKVETFVQNSRNAIGAVNDKLITLYEHKSSVPVETLTRYNAHCLLFRQLLKDYVNAEIVLSLQSPPAD</sequence>
<gene>
    <name evidence="1" type="ORF">CEXT_224831</name>
</gene>
<keyword evidence="2" id="KW-1185">Reference proteome</keyword>
<evidence type="ECO:0000313" key="1">
    <source>
        <dbReference type="EMBL" id="GIX83152.1"/>
    </source>
</evidence>
<accession>A0AAV4NEB0</accession>
<comment type="caution">
    <text evidence="1">The sequence shown here is derived from an EMBL/GenBank/DDBJ whole genome shotgun (WGS) entry which is preliminary data.</text>
</comment>
<reference evidence="1 2" key="1">
    <citation type="submission" date="2021-06" db="EMBL/GenBank/DDBJ databases">
        <title>Caerostris extrusa draft genome.</title>
        <authorList>
            <person name="Kono N."/>
            <person name="Arakawa K."/>
        </authorList>
    </citation>
    <scope>NUCLEOTIDE SEQUENCE [LARGE SCALE GENOMIC DNA]</scope>
</reference>
<name>A0AAV4NEB0_CAEEX</name>
<dbReference type="Proteomes" id="UP001054945">
    <property type="component" value="Unassembled WGS sequence"/>
</dbReference>
<proteinExistence type="predicted"/>
<evidence type="ECO:0000313" key="2">
    <source>
        <dbReference type="Proteomes" id="UP001054945"/>
    </source>
</evidence>
<protein>
    <submittedName>
        <fullName evidence="1">Uncharacterized protein</fullName>
    </submittedName>
</protein>
<organism evidence="1 2">
    <name type="scientific">Caerostris extrusa</name>
    <name type="common">Bark spider</name>
    <name type="synonym">Caerostris bankana</name>
    <dbReference type="NCBI Taxonomy" id="172846"/>
    <lineage>
        <taxon>Eukaryota</taxon>
        <taxon>Metazoa</taxon>
        <taxon>Ecdysozoa</taxon>
        <taxon>Arthropoda</taxon>
        <taxon>Chelicerata</taxon>
        <taxon>Arachnida</taxon>
        <taxon>Araneae</taxon>
        <taxon>Araneomorphae</taxon>
        <taxon>Entelegynae</taxon>
        <taxon>Araneoidea</taxon>
        <taxon>Araneidae</taxon>
        <taxon>Caerostris</taxon>
    </lineage>
</organism>
<dbReference type="AlphaFoldDB" id="A0AAV4NEB0"/>